<keyword evidence="2" id="KW-0812">Transmembrane</keyword>
<keyword evidence="4" id="KW-1185">Reference proteome</keyword>
<evidence type="ECO:0000313" key="3">
    <source>
        <dbReference type="EMBL" id="KXG47844.1"/>
    </source>
</evidence>
<dbReference type="OMA" id="GHELGLM"/>
<sequence length="200" mass="21741">MAIDEYPLYTPMPSLGHELGLMFGFLSLCIVAMVAYIALWRVSQTRIHAQDVARRKAYRDKNPTQTPLGTTTSVTAGPLPSLSKAIKPNTAVQEKMLDRIGMPVDRAELPVHGMETYAAGKWNSKTHIKCPFSRTMPLSPASPASPEGITLESIVGVVLEERSSSRSRLHVDEFRSASPARRFGSGIGPAVEIGPAPSRE</sequence>
<dbReference type="OrthoDB" id="3436553at2759"/>
<dbReference type="STRING" id="5078.A0A135LFW0"/>
<evidence type="ECO:0000313" key="4">
    <source>
        <dbReference type="Proteomes" id="UP000070168"/>
    </source>
</evidence>
<dbReference type="RefSeq" id="XP_040646380.1">
    <property type="nucleotide sequence ID" value="XM_040789427.1"/>
</dbReference>
<dbReference type="AlphaFoldDB" id="A0A135LFW0"/>
<comment type="caution">
    <text evidence="3">The sequence shown here is derived from an EMBL/GenBank/DDBJ whole genome shotgun (WGS) entry which is preliminary data.</text>
</comment>
<reference evidence="3 4" key="1">
    <citation type="journal article" date="2016" name="BMC Genomics">
        <title>Genome sequencing and secondary metabolism of the postharvest pathogen Penicillium griseofulvum.</title>
        <authorList>
            <person name="Banani H."/>
            <person name="Marcet-Houben M."/>
            <person name="Ballester A.R."/>
            <person name="Abbruscato P."/>
            <person name="Gonzalez-Candelas L."/>
            <person name="Gabaldon T."/>
            <person name="Spadaro D."/>
        </authorList>
    </citation>
    <scope>NUCLEOTIDE SEQUENCE [LARGE SCALE GENOMIC DNA]</scope>
    <source>
        <strain evidence="3 4">PG3</strain>
    </source>
</reference>
<dbReference type="EMBL" id="LHQR01000065">
    <property type="protein sequence ID" value="KXG47844.1"/>
    <property type="molecule type" value="Genomic_DNA"/>
</dbReference>
<organism evidence="3 4">
    <name type="scientific">Penicillium patulum</name>
    <name type="common">Penicillium griseofulvum</name>
    <dbReference type="NCBI Taxonomy" id="5078"/>
    <lineage>
        <taxon>Eukaryota</taxon>
        <taxon>Fungi</taxon>
        <taxon>Dikarya</taxon>
        <taxon>Ascomycota</taxon>
        <taxon>Pezizomycotina</taxon>
        <taxon>Eurotiomycetes</taxon>
        <taxon>Eurotiomycetidae</taxon>
        <taxon>Eurotiales</taxon>
        <taxon>Aspergillaceae</taxon>
        <taxon>Penicillium</taxon>
    </lineage>
</organism>
<protein>
    <submittedName>
        <fullName evidence="3">Uncharacterized protein</fullName>
    </submittedName>
</protein>
<evidence type="ECO:0000256" key="2">
    <source>
        <dbReference type="SAM" id="Phobius"/>
    </source>
</evidence>
<dbReference type="GeneID" id="63704727"/>
<dbReference type="Proteomes" id="UP000070168">
    <property type="component" value="Unassembled WGS sequence"/>
</dbReference>
<feature type="transmembrane region" description="Helical" evidence="2">
    <location>
        <begin position="20"/>
        <end position="39"/>
    </location>
</feature>
<feature type="compositionally biased region" description="Polar residues" evidence="1">
    <location>
        <begin position="63"/>
        <end position="75"/>
    </location>
</feature>
<gene>
    <name evidence="3" type="ORF">PGRI_017140</name>
</gene>
<evidence type="ECO:0000256" key="1">
    <source>
        <dbReference type="SAM" id="MobiDB-lite"/>
    </source>
</evidence>
<accession>A0A135LFW0</accession>
<keyword evidence="2" id="KW-1133">Transmembrane helix</keyword>
<proteinExistence type="predicted"/>
<keyword evidence="2" id="KW-0472">Membrane</keyword>
<feature type="region of interest" description="Disordered" evidence="1">
    <location>
        <begin position="57"/>
        <end position="81"/>
    </location>
</feature>
<name>A0A135LFW0_PENPA</name>